<protein>
    <submittedName>
        <fullName evidence="1">Uncharacterized protein</fullName>
    </submittedName>
</protein>
<dbReference type="AlphaFoldDB" id="A0A4C1XHI3"/>
<dbReference type="EMBL" id="BGZK01000869">
    <property type="protein sequence ID" value="GBP63411.1"/>
    <property type="molecule type" value="Genomic_DNA"/>
</dbReference>
<reference evidence="1 2" key="1">
    <citation type="journal article" date="2019" name="Commun. Biol.">
        <title>The bagworm genome reveals a unique fibroin gene that provides high tensile strength.</title>
        <authorList>
            <person name="Kono N."/>
            <person name="Nakamura H."/>
            <person name="Ohtoshi R."/>
            <person name="Tomita M."/>
            <person name="Numata K."/>
            <person name="Arakawa K."/>
        </authorList>
    </citation>
    <scope>NUCLEOTIDE SEQUENCE [LARGE SCALE GENOMIC DNA]</scope>
</reference>
<gene>
    <name evidence="1" type="ORF">EVAR_35301_1</name>
</gene>
<sequence length="190" mass="21067">MRELQSSKEGSVLSALSHWFTKRQLRAPSSAPPTSERFVRPARRGREWTCSMRCVSQESNGKLLILFNTESSGDVSSPKCLSARGRDGALSPLERRRQQAPALHSQMSPFEIGMPLEVLGRAPRRREGRIGSEVSPFVSLINKLISLINKLPYDPGVHNHNETCLQYAVTCGVISNTEANLSNSFVEPPH</sequence>
<accession>A0A4C1XHI3</accession>
<evidence type="ECO:0000313" key="1">
    <source>
        <dbReference type="EMBL" id="GBP63411.1"/>
    </source>
</evidence>
<name>A0A4C1XHI3_EUMVA</name>
<dbReference type="Proteomes" id="UP000299102">
    <property type="component" value="Unassembled WGS sequence"/>
</dbReference>
<comment type="caution">
    <text evidence="1">The sequence shown here is derived from an EMBL/GenBank/DDBJ whole genome shotgun (WGS) entry which is preliminary data.</text>
</comment>
<evidence type="ECO:0000313" key="2">
    <source>
        <dbReference type="Proteomes" id="UP000299102"/>
    </source>
</evidence>
<organism evidence="1 2">
    <name type="scientific">Eumeta variegata</name>
    <name type="common">Bagworm moth</name>
    <name type="synonym">Eumeta japonica</name>
    <dbReference type="NCBI Taxonomy" id="151549"/>
    <lineage>
        <taxon>Eukaryota</taxon>
        <taxon>Metazoa</taxon>
        <taxon>Ecdysozoa</taxon>
        <taxon>Arthropoda</taxon>
        <taxon>Hexapoda</taxon>
        <taxon>Insecta</taxon>
        <taxon>Pterygota</taxon>
        <taxon>Neoptera</taxon>
        <taxon>Endopterygota</taxon>
        <taxon>Lepidoptera</taxon>
        <taxon>Glossata</taxon>
        <taxon>Ditrysia</taxon>
        <taxon>Tineoidea</taxon>
        <taxon>Psychidae</taxon>
        <taxon>Oiketicinae</taxon>
        <taxon>Eumeta</taxon>
    </lineage>
</organism>
<keyword evidence="2" id="KW-1185">Reference proteome</keyword>
<proteinExistence type="predicted"/>